<keyword evidence="2" id="KW-1185">Reference proteome</keyword>
<dbReference type="AlphaFoldDB" id="A0A7U3ZNS2"/>
<dbReference type="EMBL" id="CP002859">
    <property type="protein sequence ID" value="AEI50596.1"/>
    <property type="molecule type" value="Genomic_DNA"/>
</dbReference>
<reference evidence="1 2" key="2">
    <citation type="journal article" date="2012" name="Stand. Genomic Sci.">
        <title>Complete genome sequence of the aquatic bacterium Runella slithyformis type strain (LSU 4(T)).</title>
        <authorList>
            <person name="Copeland A."/>
            <person name="Zhang X."/>
            <person name="Misra M."/>
            <person name="Lapidus A."/>
            <person name="Nolan M."/>
            <person name="Lucas S."/>
            <person name="Deshpande S."/>
            <person name="Cheng J.F."/>
            <person name="Tapia R."/>
            <person name="Goodwin L.A."/>
            <person name="Pitluck S."/>
            <person name="Liolios K."/>
            <person name="Pagani I."/>
            <person name="Ivanova N."/>
            <person name="Mikhailova N."/>
            <person name="Pati A."/>
            <person name="Chen A."/>
            <person name="Palaniappan K."/>
            <person name="Land M."/>
            <person name="Hauser L."/>
            <person name="Pan C."/>
            <person name="Jeffries C.D."/>
            <person name="Detter J.C."/>
            <person name="Brambilla E.M."/>
            <person name="Rohde M."/>
            <person name="Djao O.D."/>
            <person name="Goker M."/>
            <person name="Sikorski J."/>
            <person name="Tindall B.J."/>
            <person name="Woyke T."/>
            <person name="Bristow J."/>
            <person name="Eisen J.A."/>
            <person name="Markowitz V."/>
            <person name="Hugenholtz P."/>
            <person name="Kyrpides N.C."/>
            <person name="Klenk H.P."/>
            <person name="Mavromatis K."/>
        </authorList>
    </citation>
    <scope>NUCLEOTIDE SEQUENCE [LARGE SCALE GENOMIC DNA]</scope>
    <source>
        <strain evidence="2">ATCC 29530 / DSM 19594 / LMG 11500 / NCIMB 11436 / LSU 4</strain>
    </source>
</reference>
<reference evidence="2" key="1">
    <citation type="submission" date="2011-06" db="EMBL/GenBank/DDBJ databases">
        <title>The complete genome of chromosome of Runella slithyformis DSM 19594.</title>
        <authorList>
            <consortium name="US DOE Joint Genome Institute (JGI-PGF)"/>
            <person name="Lucas S."/>
            <person name="Han J."/>
            <person name="Lapidus A."/>
            <person name="Bruce D."/>
            <person name="Goodwin L."/>
            <person name="Pitluck S."/>
            <person name="Peters L."/>
            <person name="Kyrpides N."/>
            <person name="Mavromatis K."/>
            <person name="Ivanova N."/>
            <person name="Ovchinnikova G."/>
            <person name="Zhang X."/>
            <person name="Misra M."/>
            <person name="Detter J.C."/>
            <person name="Tapia R."/>
            <person name="Han C."/>
            <person name="Land M."/>
            <person name="Hauser L."/>
            <person name="Markowitz V."/>
            <person name="Cheng J.-F."/>
            <person name="Hugenholtz P."/>
            <person name="Woyke T."/>
            <person name="Wu D."/>
            <person name="Tindall B."/>
            <person name="Faehrich R."/>
            <person name="Brambilla E."/>
            <person name="Klenk H.-P."/>
            <person name="Eisen J.A."/>
        </authorList>
    </citation>
    <scope>NUCLEOTIDE SEQUENCE [LARGE SCALE GENOMIC DNA]</scope>
    <source>
        <strain evidence="2">ATCC 29530 / DSM 19594 / LMG 11500 / NCIMB 11436 / LSU 4</strain>
    </source>
</reference>
<name>A0A7U3ZNS2_RUNSL</name>
<dbReference type="KEGG" id="rsi:Runsl_4253"/>
<protein>
    <submittedName>
        <fullName evidence="1">Uncharacterized protein</fullName>
    </submittedName>
</protein>
<evidence type="ECO:0000313" key="1">
    <source>
        <dbReference type="EMBL" id="AEI50596.1"/>
    </source>
</evidence>
<sequence>MQNTLPSSGLGRRRIDFVESVQQKAAKQKRMGFFNGNEFKDRKLERFSLLMMVKQRFARILYGIPFVTFRYGIFHSHCLFKYKFDKDFLLIDGQVFVNGSLNVVN</sequence>
<accession>A0A7U3ZNS2</accession>
<proteinExistence type="predicted"/>
<evidence type="ECO:0000313" key="2">
    <source>
        <dbReference type="Proteomes" id="UP000000493"/>
    </source>
</evidence>
<organism evidence="1 2">
    <name type="scientific">Runella slithyformis (strain ATCC 29530 / DSM 19594 / LMG 11500 / NCIMB 11436 / LSU 4)</name>
    <dbReference type="NCBI Taxonomy" id="761193"/>
    <lineage>
        <taxon>Bacteria</taxon>
        <taxon>Pseudomonadati</taxon>
        <taxon>Bacteroidota</taxon>
        <taxon>Cytophagia</taxon>
        <taxon>Cytophagales</taxon>
        <taxon>Spirosomataceae</taxon>
        <taxon>Runella</taxon>
    </lineage>
</organism>
<dbReference type="Proteomes" id="UP000000493">
    <property type="component" value="Chromosome"/>
</dbReference>
<gene>
    <name evidence="1" type="ordered locus">Runsl_4253</name>
</gene>